<feature type="region of interest" description="Disordered" evidence="1">
    <location>
        <begin position="120"/>
        <end position="142"/>
    </location>
</feature>
<evidence type="ECO:0000256" key="1">
    <source>
        <dbReference type="SAM" id="MobiDB-lite"/>
    </source>
</evidence>
<proteinExistence type="predicted"/>
<protein>
    <submittedName>
        <fullName evidence="3">Uncharacterized protein</fullName>
    </submittedName>
</protein>
<accession>A0A915JXH0</accession>
<evidence type="ECO:0000313" key="3">
    <source>
        <dbReference type="WBParaSite" id="nRc.2.0.1.t30783-RA"/>
    </source>
</evidence>
<keyword evidence="2" id="KW-1185">Reference proteome</keyword>
<reference evidence="3" key="1">
    <citation type="submission" date="2022-11" db="UniProtKB">
        <authorList>
            <consortium name="WormBaseParasite"/>
        </authorList>
    </citation>
    <scope>IDENTIFICATION</scope>
</reference>
<name>A0A915JXH0_ROMCU</name>
<dbReference type="Proteomes" id="UP000887565">
    <property type="component" value="Unplaced"/>
</dbReference>
<organism evidence="2 3">
    <name type="scientific">Romanomermis culicivorax</name>
    <name type="common">Nematode worm</name>
    <dbReference type="NCBI Taxonomy" id="13658"/>
    <lineage>
        <taxon>Eukaryota</taxon>
        <taxon>Metazoa</taxon>
        <taxon>Ecdysozoa</taxon>
        <taxon>Nematoda</taxon>
        <taxon>Enoplea</taxon>
        <taxon>Dorylaimia</taxon>
        <taxon>Mermithida</taxon>
        <taxon>Mermithoidea</taxon>
        <taxon>Mermithidae</taxon>
        <taxon>Romanomermis</taxon>
    </lineage>
</organism>
<dbReference type="WBParaSite" id="nRc.2.0.1.t30783-RA">
    <property type="protein sequence ID" value="nRc.2.0.1.t30783-RA"/>
    <property type="gene ID" value="nRc.2.0.1.g30783"/>
</dbReference>
<dbReference type="AlphaFoldDB" id="A0A915JXH0"/>
<sequence>MTLSLIKLPQNVAKVDKLSKRMWTVSETELDKDHMETKIKKLEDQMGTIARTVEHLEPVSKSKSLWIFNFPWVGYYNSKKGPRPNIKIDLVRLEDKETIMANTKKLGDINKNRKPPIIIAPDLTKQQQNERHEKNKGKKTQT</sequence>
<evidence type="ECO:0000313" key="2">
    <source>
        <dbReference type="Proteomes" id="UP000887565"/>
    </source>
</evidence>